<dbReference type="InterPro" id="IPR005119">
    <property type="entry name" value="LysR_subst-bd"/>
</dbReference>
<dbReference type="InterPro" id="IPR000847">
    <property type="entry name" value="LysR_HTH_N"/>
</dbReference>
<dbReference type="PANTHER" id="PTHR30346">
    <property type="entry name" value="TRANSCRIPTIONAL DUAL REGULATOR HCAR-RELATED"/>
    <property type="match status" value="1"/>
</dbReference>
<dbReference type="Pfam" id="PF00126">
    <property type="entry name" value="HTH_1"/>
    <property type="match status" value="1"/>
</dbReference>
<evidence type="ECO:0000256" key="1">
    <source>
        <dbReference type="ARBA" id="ARBA00009437"/>
    </source>
</evidence>
<name>A0A4R3UPL7_9BURK</name>
<feature type="domain" description="HTH lysR-type" evidence="5">
    <location>
        <begin position="1"/>
        <end position="58"/>
    </location>
</feature>
<dbReference type="Gene3D" id="3.40.190.10">
    <property type="entry name" value="Periplasmic binding protein-like II"/>
    <property type="match status" value="2"/>
</dbReference>
<keyword evidence="2" id="KW-0805">Transcription regulation</keyword>
<keyword evidence="7" id="KW-1185">Reference proteome</keyword>
<dbReference type="FunFam" id="1.10.10.10:FF:000001">
    <property type="entry name" value="LysR family transcriptional regulator"/>
    <property type="match status" value="1"/>
</dbReference>
<dbReference type="Proteomes" id="UP000294692">
    <property type="component" value="Unassembled WGS sequence"/>
</dbReference>
<organism evidence="6 7">
    <name type="scientific">Paracandidimonas soli</name>
    <dbReference type="NCBI Taxonomy" id="1917182"/>
    <lineage>
        <taxon>Bacteria</taxon>
        <taxon>Pseudomonadati</taxon>
        <taxon>Pseudomonadota</taxon>
        <taxon>Betaproteobacteria</taxon>
        <taxon>Burkholderiales</taxon>
        <taxon>Alcaligenaceae</taxon>
        <taxon>Paracandidimonas</taxon>
    </lineage>
</organism>
<evidence type="ECO:0000313" key="7">
    <source>
        <dbReference type="Proteomes" id="UP000294692"/>
    </source>
</evidence>
<dbReference type="SUPFAM" id="SSF53850">
    <property type="entry name" value="Periplasmic binding protein-like II"/>
    <property type="match status" value="1"/>
</dbReference>
<evidence type="ECO:0000256" key="3">
    <source>
        <dbReference type="ARBA" id="ARBA00023125"/>
    </source>
</evidence>
<dbReference type="AlphaFoldDB" id="A0A4R3UPL7"/>
<keyword evidence="3" id="KW-0238">DNA-binding</keyword>
<gene>
    <name evidence="6" type="ORF">EV686_11157</name>
</gene>
<reference evidence="6 7" key="1">
    <citation type="submission" date="2019-03" db="EMBL/GenBank/DDBJ databases">
        <title>Genomic Encyclopedia of Type Strains, Phase IV (KMG-IV): sequencing the most valuable type-strain genomes for metagenomic binning, comparative biology and taxonomic classification.</title>
        <authorList>
            <person name="Goeker M."/>
        </authorList>
    </citation>
    <scope>NUCLEOTIDE SEQUENCE [LARGE SCALE GENOMIC DNA]</scope>
    <source>
        <strain evidence="6 7">DSM 100048</strain>
    </source>
</reference>
<proteinExistence type="inferred from homology"/>
<dbReference type="InterPro" id="IPR036390">
    <property type="entry name" value="WH_DNA-bd_sf"/>
</dbReference>
<dbReference type="Gene3D" id="1.10.10.10">
    <property type="entry name" value="Winged helix-like DNA-binding domain superfamily/Winged helix DNA-binding domain"/>
    <property type="match status" value="1"/>
</dbReference>
<evidence type="ECO:0000259" key="5">
    <source>
        <dbReference type="PROSITE" id="PS50931"/>
    </source>
</evidence>
<dbReference type="PRINTS" id="PR00039">
    <property type="entry name" value="HTHLYSR"/>
</dbReference>
<evidence type="ECO:0000256" key="2">
    <source>
        <dbReference type="ARBA" id="ARBA00023015"/>
    </source>
</evidence>
<comment type="similarity">
    <text evidence="1">Belongs to the LysR transcriptional regulatory family.</text>
</comment>
<sequence length="297" mass="32911">MEIRQLECFIAAAEELHFGRAAKRLHMTQPPLSRQIQRLEDSLGTALFDRSSRHVQLTVSGRAFLREARHLLEAFKRAKESARQASQGETGHLALGFTAVAAYRLVPDLLKRMQALLPHIKVHLHEMVTTDLGKALTANDLDLVIARDIPQEPDLVSSPLTREPMVLAMPDGSALARHSCVPLSALHRQAFIQYHPKGGRYFHNRIVGLFNIVGIQPNIVQLASQTHTLLFMIRAGIGIGIVPSSAQELHLPGVAFRPLAPPNIFAEFHLGWHENHANPALSAFLDKIIVPDQMDAP</sequence>
<dbReference type="Pfam" id="PF03466">
    <property type="entry name" value="LysR_substrate"/>
    <property type="match status" value="1"/>
</dbReference>
<dbReference type="RefSeq" id="WP_132478057.1">
    <property type="nucleotide sequence ID" value="NZ_JBHRVM010000001.1"/>
</dbReference>
<dbReference type="SUPFAM" id="SSF46785">
    <property type="entry name" value="Winged helix' DNA-binding domain"/>
    <property type="match status" value="1"/>
</dbReference>
<dbReference type="GO" id="GO:0003700">
    <property type="term" value="F:DNA-binding transcription factor activity"/>
    <property type="evidence" value="ECO:0007669"/>
    <property type="project" value="InterPro"/>
</dbReference>
<dbReference type="GO" id="GO:0003677">
    <property type="term" value="F:DNA binding"/>
    <property type="evidence" value="ECO:0007669"/>
    <property type="project" value="UniProtKB-KW"/>
</dbReference>
<dbReference type="GO" id="GO:0032993">
    <property type="term" value="C:protein-DNA complex"/>
    <property type="evidence" value="ECO:0007669"/>
    <property type="project" value="TreeGrafter"/>
</dbReference>
<accession>A0A4R3UPL7</accession>
<dbReference type="PROSITE" id="PS50931">
    <property type="entry name" value="HTH_LYSR"/>
    <property type="match status" value="1"/>
</dbReference>
<dbReference type="PANTHER" id="PTHR30346:SF0">
    <property type="entry name" value="HCA OPERON TRANSCRIPTIONAL ACTIVATOR HCAR"/>
    <property type="match status" value="1"/>
</dbReference>
<dbReference type="EMBL" id="SMBX01000011">
    <property type="protein sequence ID" value="TCU93705.1"/>
    <property type="molecule type" value="Genomic_DNA"/>
</dbReference>
<dbReference type="InterPro" id="IPR036388">
    <property type="entry name" value="WH-like_DNA-bd_sf"/>
</dbReference>
<evidence type="ECO:0000313" key="6">
    <source>
        <dbReference type="EMBL" id="TCU93705.1"/>
    </source>
</evidence>
<evidence type="ECO:0000256" key="4">
    <source>
        <dbReference type="ARBA" id="ARBA00023163"/>
    </source>
</evidence>
<protein>
    <submittedName>
        <fullName evidence="6">LysR family transcriptional regulator</fullName>
    </submittedName>
</protein>
<dbReference type="OrthoDB" id="9157176at2"/>
<comment type="caution">
    <text evidence="6">The sequence shown here is derived from an EMBL/GenBank/DDBJ whole genome shotgun (WGS) entry which is preliminary data.</text>
</comment>
<keyword evidence="4" id="KW-0804">Transcription</keyword>